<dbReference type="EMBL" id="WHWB01033771">
    <property type="protein sequence ID" value="KAJ7417296.1"/>
    <property type="molecule type" value="Genomic_DNA"/>
</dbReference>
<evidence type="ECO:0000256" key="1">
    <source>
        <dbReference type="SAM" id="MobiDB-lite"/>
    </source>
</evidence>
<comment type="caution">
    <text evidence="2">The sequence shown here is derived from an EMBL/GenBank/DDBJ whole genome shotgun (WGS) entry which is preliminary data.</text>
</comment>
<proteinExistence type="predicted"/>
<organism evidence="2 3">
    <name type="scientific">Willisornis vidua</name>
    <name type="common">Xingu scale-backed antbird</name>
    <dbReference type="NCBI Taxonomy" id="1566151"/>
    <lineage>
        <taxon>Eukaryota</taxon>
        <taxon>Metazoa</taxon>
        <taxon>Chordata</taxon>
        <taxon>Craniata</taxon>
        <taxon>Vertebrata</taxon>
        <taxon>Euteleostomi</taxon>
        <taxon>Archelosauria</taxon>
        <taxon>Archosauria</taxon>
        <taxon>Dinosauria</taxon>
        <taxon>Saurischia</taxon>
        <taxon>Theropoda</taxon>
        <taxon>Coelurosauria</taxon>
        <taxon>Aves</taxon>
        <taxon>Neognathae</taxon>
        <taxon>Neoaves</taxon>
        <taxon>Telluraves</taxon>
        <taxon>Australaves</taxon>
        <taxon>Passeriformes</taxon>
        <taxon>Thamnophilidae</taxon>
        <taxon>Willisornis</taxon>
    </lineage>
</organism>
<protein>
    <recommendedName>
        <fullName evidence="4">TDRD3 protein</fullName>
    </recommendedName>
</protein>
<evidence type="ECO:0008006" key="4">
    <source>
        <dbReference type="Google" id="ProtNLM"/>
    </source>
</evidence>
<feature type="region of interest" description="Disordered" evidence="1">
    <location>
        <begin position="1"/>
        <end position="29"/>
    </location>
</feature>
<sequence length="101" mass="11211">MKQRAKTDAQEVPPEYEKELPNHESDHALEQSAQRDCGVFLIGVNVKERCECTDNVRSDDSSADRPSNCIWWGKPGSAVIVKGLDFSGEDELLRSGLHLGI</sequence>
<gene>
    <name evidence="2" type="ORF">WISP_65280</name>
</gene>
<name>A0ABQ9DEV6_9PASS</name>
<keyword evidence="3" id="KW-1185">Reference proteome</keyword>
<evidence type="ECO:0000313" key="3">
    <source>
        <dbReference type="Proteomes" id="UP001145742"/>
    </source>
</evidence>
<evidence type="ECO:0000313" key="2">
    <source>
        <dbReference type="EMBL" id="KAJ7417296.1"/>
    </source>
</evidence>
<dbReference type="Proteomes" id="UP001145742">
    <property type="component" value="Unassembled WGS sequence"/>
</dbReference>
<accession>A0ABQ9DEV6</accession>
<reference evidence="2" key="1">
    <citation type="submission" date="2019-10" db="EMBL/GenBank/DDBJ databases">
        <authorList>
            <person name="Soares A.E.R."/>
            <person name="Aleixo A."/>
            <person name="Schneider P."/>
            <person name="Miyaki C.Y."/>
            <person name="Schneider M.P."/>
            <person name="Mello C."/>
            <person name="Vasconcelos A.T.R."/>
        </authorList>
    </citation>
    <scope>NUCLEOTIDE SEQUENCE</scope>
    <source>
        <tissue evidence="2">Muscle</tissue>
    </source>
</reference>